<dbReference type="EMBL" id="JACNJZ010000187">
    <property type="protein sequence ID" value="MBC8318789.1"/>
    <property type="molecule type" value="Genomic_DNA"/>
</dbReference>
<dbReference type="SUPFAM" id="SSF52172">
    <property type="entry name" value="CheY-like"/>
    <property type="match status" value="1"/>
</dbReference>
<name>A0A8J6NHT8_9BACT</name>
<sequence>MKRIFEPYFTTKKVGKGTGLGMAVIYGIVKDYAGFIKVESEPGKGTSFHIHFPILGRNNHSEERPMKKIFLPQGNERILIVEDDPFLPQITKRHLEKMGYTCTVTTDSHEALNIFRANPDQFDLLITDQTMPGLTGRELSEKILEIKPPMPIILCTGHSDIISKNDALAMGIKKYVLKPIHGDELLNAVREALNEGKKA</sequence>
<dbReference type="Pfam" id="PF02518">
    <property type="entry name" value="HATPase_c"/>
    <property type="match status" value="1"/>
</dbReference>
<dbReference type="PRINTS" id="PR00344">
    <property type="entry name" value="BCTRLSENSOR"/>
</dbReference>
<dbReference type="Proteomes" id="UP000614424">
    <property type="component" value="Unassembled WGS sequence"/>
</dbReference>
<dbReference type="InterPro" id="IPR001789">
    <property type="entry name" value="Sig_transdc_resp-reg_receiver"/>
</dbReference>
<dbReference type="Gene3D" id="3.40.50.2300">
    <property type="match status" value="1"/>
</dbReference>
<dbReference type="SMART" id="SM00448">
    <property type="entry name" value="REC"/>
    <property type="match status" value="1"/>
</dbReference>
<evidence type="ECO:0000256" key="3">
    <source>
        <dbReference type="ARBA" id="ARBA00022679"/>
    </source>
</evidence>
<dbReference type="CDD" id="cd17546">
    <property type="entry name" value="REC_hyHK_CKI1_RcsC-like"/>
    <property type="match status" value="1"/>
</dbReference>
<dbReference type="GO" id="GO:0009927">
    <property type="term" value="F:histidine phosphotransfer kinase activity"/>
    <property type="evidence" value="ECO:0007669"/>
    <property type="project" value="TreeGrafter"/>
</dbReference>
<evidence type="ECO:0000256" key="5">
    <source>
        <dbReference type="PROSITE-ProRule" id="PRU00169"/>
    </source>
</evidence>
<evidence type="ECO:0000259" key="7">
    <source>
        <dbReference type="PROSITE" id="PS50110"/>
    </source>
</evidence>
<dbReference type="InterPro" id="IPR004358">
    <property type="entry name" value="Sig_transdc_His_kin-like_C"/>
</dbReference>
<evidence type="ECO:0000313" key="8">
    <source>
        <dbReference type="EMBL" id="MBC8318789.1"/>
    </source>
</evidence>
<dbReference type="InterPro" id="IPR036890">
    <property type="entry name" value="HATPase_C_sf"/>
</dbReference>
<evidence type="ECO:0000256" key="1">
    <source>
        <dbReference type="ARBA" id="ARBA00000085"/>
    </source>
</evidence>
<dbReference type="InterPro" id="IPR005467">
    <property type="entry name" value="His_kinase_dom"/>
</dbReference>
<gene>
    <name evidence="8" type="ORF">H8E41_12865</name>
</gene>
<evidence type="ECO:0000313" key="9">
    <source>
        <dbReference type="Proteomes" id="UP000614424"/>
    </source>
</evidence>
<keyword evidence="5" id="KW-0597">Phosphoprotein</keyword>
<dbReference type="EC" id="2.7.13.3" evidence="2"/>
<dbReference type="GO" id="GO:0000155">
    <property type="term" value="F:phosphorelay sensor kinase activity"/>
    <property type="evidence" value="ECO:0007669"/>
    <property type="project" value="TreeGrafter"/>
</dbReference>
<dbReference type="SUPFAM" id="SSF55874">
    <property type="entry name" value="ATPase domain of HSP90 chaperone/DNA topoisomerase II/histidine kinase"/>
    <property type="match status" value="1"/>
</dbReference>
<evidence type="ECO:0000259" key="6">
    <source>
        <dbReference type="PROSITE" id="PS50109"/>
    </source>
</evidence>
<dbReference type="InterPro" id="IPR003594">
    <property type="entry name" value="HATPase_dom"/>
</dbReference>
<organism evidence="8 9">
    <name type="scientific">Candidatus Desulfobia pelagia</name>
    <dbReference type="NCBI Taxonomy" id="2841692"/>
    <lineage>
        <taxon>Bacteria</taxon>
        <taxon>Pseudomonadati</taxon>
        <taxon>Thermodesulfobacteriota</taxon>
        <taxon>Desulfobulbia</taxon>
        <taxon>Desulfobulbales</taxon>
        <taxon>Desulfobulbaceae</taxon>
        <taxon>Candidatus Desulfobia</taxon>
    </lineage>
</organism>
<feature type="modified residue" description="4-aspartylphosphate" evidence="5">
    <location>
        <position position="128"/>
    </location>
</feature>
<dbReference type="PROSITE" id="PS50110">
    <property type="entry name" value="RESPONSE_REGULATORY"/>
    <property type="match status" value="1"/>
</dbReference>
<keyword evidence="3" id="KW-0808">Transferase</keyword>
<feature type="domain" description="Response regulatory" evidence="7">
    <location>
        <begin position="77"/>
        <end position="193"/>
    </location>
</feature>
<protein>
    <recommendedName>
        <fullName evidence="2">histidine kinase</fullName>
        <ecNumber evidence="2">2.7.13.3</ecNumber>
    </recommendedName>
</protein>
<dbReference type="AlphaFoldDB" id="A0A8J6NHT8"/>
<dbReference type="Pfam" id="PF00072">
    <property type="entry name" value="Response_reg"/>
    <property type="match status" value="1"/>
</dbReference>
<dbReference type="PANTHER" id="PTHR43047:SF72">
    <property type="entry name" value="OSMOSENSING HISTIDINE PROTEIN KINASE SLN1"/>
    <property type="match status" value="1"/>
</dbReference>
<reference evidence="8 9" key="1">
    <citation type="submission" date="2020-08" db="EMBL/GenBank/DDBJ databases">
        <title>Bridging the membrane lipid divide: bacteria of the FCB group superphylum have the potential to synthesize archaeal ether lipids.</title>
        <authorList>
            <person name="Villanueva L."/>
            <person name="Von Meijenfeldt F.A.B."/>
            <person name="Westbye A.B."/>
            <person name="Yadav S."/>
            <person name="Hopmans E.C."/>
            <person name="Dutilh B.E."/>
            <person name="Sinninghe Damste J.S."/>
        </authorList>
    </citation>
    <scope>NUCLEOTIDE SEQUENCE [LARGE SCALE GENOMIC DNA]</scope>
    <source>
        <strain evidence="8">NIOZ-UU47</strain>
    </source>
</reference>
<dbReference type="PANTHER" id="PTHR43047">
    <property type="entry name" value="TWO-COMPONENT HISTIDINE PROTEIN KINASE"/>
    <property type="match status" value="1"/>
</dbReference>
<evidence type="ECO:0000256" key="2">
    <source>
        <dbReference type="ARBA" id="ARBA00012438"/>
    </source>
</evidence>
<dbReference type="InterPro" id="IPR011006">
    <property type="entry name" value="CheY-like_superfamily"/>
</dbReference>
<feature type="domain" description="Histidine kinase" evidence="6">
    <location>
        <begin position="1"/>
        <end position="56"/>
    </location>
</feature>
<dbReference type="GO" id="GO:0005886">
    <property type="term" value="C:plasma membrane"/>
    <property type="evidence" value="ECO:0007669"/>
    <property type="project" value="TreeGrafter"/>
</dbReference>
<proteinExistence type="predicted"/>
<evidence type="ECO:0000256" key="4">
    <source>
        <dbReference type="ARBA" id="ARBA00022777"/>
    </source>
</evidence>
<dbReference type="Gene3D" id="3.30.565.10">
    <property type="entry name" value="Histidine kinase-like ATPase, C-terminal domain"/>
    <property type="match status" value="1"/>
</dbReference>
<keyword evidence="4" id="KW-0418">Kinase</keyword>
<comment type="catalytic activity">
    <reaction evidence="1">
        <text>ATP + protein L-histidine = ADP + protein N-phospho-L-histidine.</text>
        <dbReference type="EC" id="2.7.13.3"/>
    </reaction>
</comment>
<accession>A0A8J6NHT8</accession>
<comment type="caution">
    <text evidence="8">The sequence shown here is derived from an EMBL/GenBank/DDBJ whole genome shotgun (WGS) entry which is preliminary data.</text>
</comment>
<dbReference type="PROSITE" id="PS50109">
    <property type="entry name" value="HIS_KIN"/>
    <property type="match status" value="1"/>
</dbReference>